<organism evidence="1 2">
    <name type="scientific">Gossypium laxum</name>
    <dbReference type="NCBI Taxonomy" id="34288"/>
    <lineage>
        <taxon>Eukaryota</taxon>
        <taxon>Viridiplantae</taxon>
        <taxon>Streptophyta</taxon>
        <taxon>Embryophyta</taxon>
        <taxon>Tracheophyta</taxon>
        <taxon>Spermatophyta</taxon>
        <taxon>Magnoliopsida</taxon>
        <taxon>eudicotyledons</taxon>
        <taxon>Gunneridae</taxon>
        <taxon>Pentapetalae</taxon>
        <taxon>rosids</taxon>
        <taxon>malvids</taxon>
        <taxon>Malvales</taxon>
        <taxon>Malvaceae</taxon>
        <taxon>Malvoideae</taxon>
        <taxon>Gossypium</taxon>
    </lineage>
</organism>
<gene>
    <name evidence="1" type="ORF">Golax_010337</name>
</gene>
<dbReference type="EMBL" id="JABEZV010000005">
    <property type="protein sequence ID" value="MBA0711113.1"/>
    <property type="molecule type" value="Genomic_DNA"/>
</dbReference>
<proteinExistence type="predicted"/>
<protein>
    <submittedName>
        <fullName evidence="1">Uncharacterized protein</fullName>
    </submittedName>
</protein>
<dbReference type="Proteomes" id="UP000593574">
    <property type="component" value="Unassembled WGS sequence"/>
</dbReference>
<evidence type="ECO:0000313" key="2">
    <source>
        <dbReference type="Proteomes" id="UP000593574"/>
    </source>
</evidence>
<reference evidence="1 2" key="1">
    <citation type="journal article" date="2019" name="Genome Biol. Evol.">
        <title>Insights into the evolution of the New World diploid cottons (Gossypium, subgenus Houzingenia) based on genome sequencing.</title>
        <authorList>
            <person name="Grover C.E."/>
            <person name="Arick M.A. 2nd"/>
            <person name="Thrash A."/>
            <person name="Conover J.L."/>
            <person name="Sanders W.S."/>
            <person name="Peterson D.G."/>
            <person name="Frelichowski J.E."/>
            <person name="Scheffler J.A."/>
            <person name="Scheffler B.E."/>
            <person name="Wendel J.F."/>
        </authorList>
    </citation>
    <scope>NUCLEOTIDE SEQUENCE [LARGE SCALE GENOMIC DNA]</scope>
    <source>
        <strain evidence="1">4</strain>
        <tissue evidence="1">Leaf</tissue>
    </source>
</reference>
<sequence length="29" mass="3621">MASRLMKEEYWHMILETLIMIVTNNLYNY</sequence>
<evidence type="ECO:0000313" key="1">
    <source>
        <dbReference type="EMBL" id="MBA0711113.1"/>
    </source>
</evidence>
<accession>A0A7J8ZGZ3</accession>
<keyword evidence="2" id="KW-1185">Reference proteome</keyword>
<comment type="caution">
    <text evidence="1">The sequence shown here is derived from an EMBL/GenBank/DDBJ whole genome shotgun (WGS) entry which is preliminary data.</text>
</comment>
<dbReference type="AlphaFoldDB" id="A0A7J8ZGZ3"/>
<name>A0A7J8ZGZ3_9ROSI</name>